<dbReference type="Gene3D" id="1.10.1650.20">
    <property type="match status" value="1"/>
</dbReference>
<keyword evidence="6 10" id="KW-0560">Oxidoreductase</keyword>
<comment type="catalytic activity">
    <reaction evidence="9 10">
        <text>a 2'-deoxyribonucleoside 5'-diphosphate + [thioredoxin]-disulfide + H2O = a ribonucleoside 5'-diphosphate + [thioredoxin]-dithiol</text>
        <dbReference type="Rhea" id="RHEA:23252"/>
        <dbReference type="Rhea" id="RHEA-COMP:10698"/>
        <dbReference type="Rhea" id="RHEA-COMP:10700"/>
        <dbReference type="ChEBI" id="CHEBI:15377"/>
        <dbReference type="ChEBI" id="CHEBI:29950"/>
        <dbReference type="ChEBI" id="CHEBI:50058"/>
        <dbReference type="ChEBI" id="CHEBI:57930"/>
        <dbReference type="ChEBI" id="CHEBI:73316"/>
        <dbReference type="EC" id="1.17.4.1"/>
    </reaction>
</comment>
<dbReference type="InterPro" id="IPR008926">
    <property type="entry name" value="RNR_R1-su_N"/>
</dbReference>
<evidence type="ECO:0000313" key="13">
    <source>
        <dbReference type="Proteomes" id="UP000562464"/>
    </source>
</evidence>
<dbReference type="UniPathway" id="UPA00326"/>
<dbReference type="PANTHER" id="PTHR11573">
    <property type="entry name" value="RIBONUCLEOSIDE-DIPHOSPHATE REDUCTASE LARGE CHAIN"/>
    <property type="match status" value="1"/>
</dbReference>
<dbReference type="Gene3D" id="3.20.70.20">
    <property type="match status" value="1"/>
</dbReference>
<keyword evidence="5" id="KW-0067">ATP-binding</keyword>
<dbReference type="NCBIfam" id="TIGR04170">
    <property type="entry name" value="RNR_1b_NrdE"/>
    <property type="match status" value="1"/>
</dbReference>
<dbReference type="Pfam" id="PF02867">
    <property type="entry name" value="Ribonuc_red_lgC"/>
    <property type="match status" value="1"/>
</dbReference>
<dbReference type="EMBL" id="JACHHV010000022">
    <property type="protein sequence ID" value="MBB5888374.1"/>
    <property type="molecule type" value="Genomic_DNA"/>
</dbReference>
<evidence type="ECO:0000256" key="8">
    <source>
        <dbReference type="ARBA" id="ARBA00023157"/>
    </source>
</evidence>
<dbReference type="InterPro" id="IPR000788">
    <property type="entry name" value="RNR_lg_C"/>
</dbReference>
<comment type="caution">
    <text evidence="12">The sequence shown here is derived from an EMBL/GenBank/DDBJ whole genome shotgun (WGS) entry which is preliminary data.</text>
</comment>
<evidence type="ECO:0000256" key="3">
    <source>
        <dbReference type="ARBA" id="ARBA00022533"/>
    </source>
</evidence>
<keyword evidence="13" id="KW-1185">Reference proteome</keyword>
<gene>
    <name evidence="12" type="ORF">HNQ37_001267</name>
</gene>
<dbReference type="AlphaFoldDB" id="A0A841C7P9"/>
<comment type="function">
    <text evidence="10">Provides the precursors necessary for DNA synthesis. Catalyzes the biosynthesis of deoxyribonucleotides from the corresponding ribonucleotides.</text>
</comment>
<evidence type="ECO:0000256" key="1">
    <source>
        <dbReference type="ARBA" id="ARBA00010406"/>
    </source>
</evidence>
<protein>
    <recommendedName>
        <fullName evidence="2 10">Ribonucleoside-diphosphate reductase</fullName>
        <ecNumber evidence="2 10">1.17.4.1</ecNumber>
    </recommendedName>
</protein>
<evidence type="ECO:0000256" key="4">
    <source>
        <dbReference type="ARBA" id="ARBA00022741"/>
    </source>
</evidence>
<evidence type="ECO:0000256" key="9">
    <source>
        <dbReference type="ARBA" id="ARBA00047754"/>
    </source>
</evidence>
<dbReference type="RefSeq" id="WP_183540358.1">
    <property type="nucleotide sequence ID" value="NZ_JACHHV010000022.1"/>
</dbReference>
<evidence type="ECO:0000256" key="10">
    <source>
        <dbReference type="RuleBase" id="RU003410"/>
    </source>
</evidence>
<dbReference type="Pfam" id="PF00317">
    <property type="entry name" value="Ribonuc_red_lgN"/>
    <property type="match status" value="1"/>
</dbReference>
<keyword evidence="3" id="KW-0021">Allosteric enzyme</keyword>
<feature type="domain" description="Ribonucleotide reductase large subunit" evidence="11">
    <location>
        <begin position="595"/>
        <end position="617"/>
    </location>
</feature>
<dbReference type="PRINTS" id="PR01183">
    <property type="entry name" value="RIBORDTASEM1"/>
</dbReference>
<keyword evidence="7 10" id="KW-0215">Deoxyribonucleotide synthesis</keyword>
<sequence>MSLKNIKNPTYFELNNQINIPVNGQIPLHKDKEAIVAFLKENVSPNRAFSYLNKNVIVNGEWAESGHTNLEAGKKLSYYEKLKWMIEKDYYESEFIYNYQPEFIEELRFWLAEQNFTFLSFMAAYKFYKQYALKTNSNDYYLEDPEDRALMNALYQANGDERLARDIARVIINRRYQPATPTYANNGRARRGEFASCFIIQVQDNMSDIGRSITNALQLSRKAGGVGLILGNLRSAGSPIKKMDGLASGILPVMKLFEDSFSYSNQLGTRPGAGVAYLPVFHADVIDFLSAKKENADEKVRLKTLSLGLTVPDKFYELAKANAKMATFDPYFVEKELGMPFTYVDIDKEYDHLVDLSKEIDSETGMPKIRVKWLEARALEQAISELQQESGYPYIINISTVNKVNPIAGRILGSNLCSEILQIQTPSVLNEEQEYTTLGQDIVCNLGSTNIINMMDSGADFGQDIIAMVKGLTFISDASNLSFVPTIDKGNKMNHAIGLGAMGLHSYLAANHIQYESQDAVDFTGLYFLCLNYYSLMGSNIVAQERKATFHNFENSSYASGEYFDKYLTTDYLGKVSNRIKELFKDIHIPTQEDWVELKQLVQEHGLFNSYRIALAPNGSISYVNDCSASIAPIINRIEERQEGQVGKLYYPAFGLTTDTISYYKSAYEQDMRWQIRIYEAATEHTDQGLSMTMYLRSDFTEYPDLYEWKKGDTTKLTTRDLSILRNFAWHHQIKSMYYTRQYTADTDKEHGGANECESCMI</sequence>
<evidence type="ECO:0000313" key="12">
    <source>
        <dbReference type="EMBL" id="MBB5888374.1"/>
    </source>
</evidence>
<accession>A0A841C7P9</accession>
<comment type="similarity">
    <text evidence="1 10">Belongs to the ribonucleoside diphosphate reductase large chain family.</text>
</comment>
<evidence type="ECO:0000256" key="2">
    <source>
        <dbReference type="ARBA" id="ARBA00012274"/>
    </source>
</evidence>
<evidence type="ECO:0000256" key="6">
    <source>
        <dbReference type="ARBA" id="ARBA00023002"/>
    </source>
</evidence>
<dbReference type="PROSITE" id="PS00089">
    <property type="entry name" value="RIBORED_LARGE"/>
    <property type="match status" value="1"/>
</dbReference>
<organism evidence="12 13">
    <name type="scientific">Lactovum miscens</name>
    <dbReference type="NCBI Taxonomy" id="190387"/>
    <lineage>
        <taxon>Bacteria</taxon>
        <taxon>Bacillati</taxon>
        <taxon>Bacillota</taxon>
        <taxon>Bacilli</taxon>
        <taxon>Lactobacillales</taxon>
        <taxon>Streptococcaceae</taxon>
        <taxon>Lactovum</taxon>
    </lineage>
</organism>
<reference evidence="12 13" key="1">
    <citation type="submission" date="2020-08" db="EMBL/GenBank/DDBJ databases">
        <title>Genomic Encyclopedia of Type Strains, Phase IV (KMG-IV): sequencing the most valuable type-strain genomes for metagenomic binning, comparative biology and taxonomic classification.</title>
        <authorList>
            <person name="Goeker M."/>
        </authorList>
    </citation>
    <scope>NUCLEOTIDE SEQUENCE [LARGE SCALE GENOMIC DNA]</scope>
    <source>
        <strain evidence="12 13">DSM 14925</strain>
    </source>
</reference>
<dbReference type="SUPFAM" id="SSF48168">
    <property type="entry name" value="R1 subunit of ribonucleotide reductase, N-terminal domain"/>
    <property type="match status" value="1"/>
</dbReference>
<dbReference type="GO" id="GO:0009263">
    <property type="term" value="P:deoxyribonucleotide biosynthetic process"/>
    <property type="evidence" value="ECO:0007669"/>
    <property type="project" value="UniProtKB-KW"/>
</dbReference>
<keyword evidence="4" id="KW-0547">Nucleotide-binding</keyword>
<dbReference type="InterPro" id="IPR039718">
    <property type="entry name" value="Rrm1"/>
</dbReference>
<dbReference type="Pfam" id="PF08343">
    <property type="entry name" value="RNR_N"/>
    <property type="match status" value="2"/>
</dbReference>
<dbReference type="GO" id="GO:0005524">
    <property type="term" value="F:ATP binding"/>
    <property type="evidence" value="ECO:0007669"/>
    <property type="project" value="UniProtKB-KW"/>
</dbReference>
<dbReference type="InterPro" id="IPR013346">
    <property type="entry name" value="NrdE_NrdA_C"/>
</dbReference>
<name>A0A841C7P9_9LACT</name>
<proteinExistence type="inferred from homology"/>
<dbReference type="InterPro" id="IPR026459">
    <property type="entry name" value="RNR_1b_NrdE"/>
</dbReference>
<evidence type="ECO:0000256" key="7">
    <source>
        <dbReference type="ARBA" id="ARBA00023116"/>
    </source>
</evidence>
<dbReference type="InterPro" id="IPR013554">
    <property type="entry name" value="RNR_N"/>
</dbReference>
<evidence type="ECO:0000256" key="5">
    <source>
        <dbReference type="ARBA" id="ARBA00022840"/>
    </source>
</evidence>
<dbReference type="EC" id="1.17.4.1" evidence="2 10"/>
<dbReference type="SUPFAM" id="SSF51998">
    <property type="entry name" value="PFL-like glycyl radical enzymes"/>
    <property type="match status" value="1"/>
</dbReference>
<keyword evidence="8" id="KW-1015">Disulfide bond</keyword>
<evidence type="ECO:0000259" key="11">
    <source>
        <dbReference type="PROSITE" id="PS00089"/>
    </source>
</evidence>
<dbReference type="InterPro" id="IPR013509">
    <property type="entry name" value="RNR_lsu_N"/>
</dbReference>
<dbReference type="Proteomes" id="UP000562464">
    <property type="component" value="Unassembled WGS sequence"/>
</dbReference>
<dbReference type="PANTHER" id="PTHR11573:SF30">
    <property type="entry name" value="RIBONUCLEOSIDE-DIPHOSPHATE REDUCTASE 2 SUBUNIT ALPHA"/>
    <property type="match status" value="1"/>
</dbReference>
<dbReference type="NCBIfam" id="TIGR02506">
    <property type="entry name" value="NrdE_NrdA"/>
    <property type="match status" value="1"/>
</dbReference>
<dbReference type="GO" id="GO:0005971">
    <property type="term" value="C:ribonucleoside-diphosphate reductase complex"/>
    <property type="evidence" value="ECO:0007669"/>
    <property type="project" value="TreeGrafter"/>
</dbReference>
<dbReference type="GO" id="GO:0004748">
    <property type="term" value="F:ribonucleoside-diphosphate reductase activity, thioredoxin disulfide as acceptor"/>
    <property type="evidence" value="ECO:0007669"/>
    <property type="project" value="UniProtKB-EC"/>
</dbReference>